<protein>
    <submittedName>
        <fullName evidence="1">Uncharacterized protein</fullName>
    </submittedName>
</protein>
<dbReference type="AlphaFoldDB" id="A0A1S9P9Q9"/>
<dbReference type="EMBL" id="MBTF01000035">
    <property type="protein sequence ID" value="OOQ57714.1"/>
    <property type="molecule type" value="Genomic_DNA"/>
</dbReference>
<sequence>MKKLYSKLFKIIIMITILILSAENLKAQVYNNQTKDLQIKINNILNFPLKSENFITDSNFVKRLDSVLNTVSGITYKDGKGGITSASIDDKGLSLFGNIRDRENYTLQVTLGGQSTNSFVDVFSGGHYNKTLNAGLNFFYFPSCNSATLVGNPRQDLYDKMDRLHEYYSGLRNGTIVQTEVKQLAELFDTYGIYIYSNDRIPSGMVASYEQVIKSYLALLAKYRTYLPSTFDADNLAAKRMSIEALNNNRDDIAINFWHRKELDTLNRVQLTLPFHQVIYNWFNFSAKINTTKYPIYDSTAHDSKFVRNFDDNYWSGSASFNVLWARPKANWYFSPTIKISNNHDFKAADLITANILTKTVITNGKTINEYDPTSYYAQKAKRKFAVNAELPLVLFYPNNNFPFGFDLAINADLQPNWANLGARFGFYLTLPGTKDNVVIEPIIRFSKLEQGDLVFLKDQFAFGFNLTVTLPTFLTGKKK</sequence>
<proteinExistence type="predicted"/>
<accession>A0A1S9P9Q9</accession>
<gene>
    <name evidence="1" type="ORF">BC343_13035</name>
</gene>
<comment type="caution">
    <text evidence="1">The sequence shown here is derived from an EMBL/GenBank/DDBJ whole genome shotgun (WGS) entry which is preliminary data.</text>
</comment>
<dbReference type="OrthoDB" id="9828493at2"/>
<organism evidence="1 2">
    <name type="scientific">Mucilaginibacter pedocola</name>
    <dbReference type="NCBI Taxonomy" id="1792845"/>
    <lineage>
        <taxon>Bacteria</taxon>
        <taxon>Pseudomonadati</taxon>
        <taxon>Bacteroidota</taxon>
        <taxon>Sphingobacteriia</taxon>
        <taxon>Sphingobacteriales</taxon>
        <taxon>Sphingobacteriaceae</taxon>
        <taxon>Mucilaginibacter</taxon>
    </lineage>
</organism>
<evidence type="ECO:0000313" key="2">
    <source>
        <dbReference type="Proteomes" id="UP000189739"/>
    </source>
</evidence>
<name>A0A1S9P9Q9_9SPHI</name>
<dbReference type="Proteomes" id="UP000189739">
    <property type="component" value="Unassembled WGS sequence"/>
</dbReference>
<keyword evidence="2" id="KW-1185">Reference proteome</keyword>
<dbReference type="RefSeq" id="WP_078350312.1">
    <property type="nucleotide sequence ID" value="NZ_MBTF01000035.1"/>
</dbReference>
<evidence type="ECO:0000313" key="1">
    <source>
        <dbReference type="EMBL" id="OOQ57714.1"/>
    </source>
</evidence>
<reference evidence="1 2" key="1">
    <citation type="submission" date="2016-07" db="EMBL/GenBank/DDBJ databases">
        <title>Genomic analysis of zinc-resistant bacterium Mucilaginibacter pedocola TBZ30.</title>
        <authorList>
            <person name="Huang J."/>
            <person name="Tang J."/>
        </authorList>
    </citation>
    <scope>NUCLEOTIDE SEQUENCE [LARGE SCALE GENOMIC DNA]</scope>
    <source>
        <strain evidence="1 2">TBZ30</strain>
    </source>
</reference>